<accession>A0AC35TML8</accession>
<proteinExistence type="predicted"/>
<dbReference type="Proteomes" id="UP000095286">
    <property type="component" value="Unplaced"/>
</dbReference>
<sequence length="481" mass="55036">MESPKVAEFGGDNNKPIKNVRDIGNRVASSTMNERADFVRQMMKHAWGGYRKYAWGANELNSIQKMGYSQEIFGGSKMPATIVDAADTLLIMDLKEEFKEAEDYLIKNFKTSDAVRSLSVFEMTIRFVGGFLSLYALTGNEVYKTFAKEMTDTLMIAFDSKTGLPYNVVIPSSKRAQNYGWVSGNSHILADVGTLHLEFEYLSKITGDPIYRQKVEHVRDVIEKQKKIDGLYGIYLDKEDGHFTQSAVSLGAMGDSFYEYLMKEWLISGKTDTKAYNMYKVASKNIRQKMIVKSKGNLTYLVELSNGKIQNKMSHLSCFSVGMFALEAFHATDETEKKEVMELAEQLGNTCYQSYNRSKTGLGPEMFHFDSTKDAVSTTGEVQYFLRPEVIEGIYYLYKLTGKPMYQEWLWKITQSIEKWCRNENGYQGIRNVYEPEKGMDGVQQSFFLAETLKYLYLAFTDKMPLDKWVFNTEAHPLPIH</sequence>
<protein>
    <submittedName>
        <fullName evidence="2">Alpha-1,2-Mannosidase</fullName>
    </submittedName>
</protein>
<name>A0AC35TML8_9BILA</name>
<dbReference type="WBParaSite" id="RSKR_0000233600.1">
    <property type="protein sequence ID" value="RSKR_0000233600.1"/>
    <property type="gene ID" value="RSKR_0000233600"/>
</dbReference>
<reference evidence="2" key="1">
    <citation type="submission" date="2016-11" db="UniProtKB">
        <authorList>
            <consortium name="WormBaseParasite"/>
        </authorList>
    </citation>
    <scope>IDENTIFICATION</scope>
    <source>
        <strain evidence="2">KR3021</strain>
    </source>
</reference>
<evidence type="ECO:0000313" key="2">
    <source>
        <dbReference type="WBParaSite" id="RSKR_0000233600.1"/>
    </source>
</evidence>
<evidence type="ECO:0000313" key="1">
    <source>
        <dbReference type="Proteomes" id="UP000095286"/>
    </source>
</evidence>
<organism evidence="1 2">
    <name type="scientific">Rhabditophanes sp. KR3021</name>
    <dbReference type="NCBI Taxonomy" id="114890"/>
    <lineage>
        <taxon>Eukaryota</taxon>
        <taxon>Metazoa</taxon>
        <taxon>Ecdysozoa</taxon>
        <taxon>Nematoda</taxon>
        <taxon>Chromadorea</taxon>
        <taxon>Rhabditida</taxon>
        <taxon>Tylenchina</taxon>
        <taxon>Panagrolaimomorpha</taxon>
        <taxon>Strongyloidoidea</taxon>
        <taxon>Alloionematidae</taxon>
        <taxon>Rhabditophanes</taxon>
    </lineage>
</organism>